<dbReference type="Proteomes" id="UP000078340">
    <property type="component" value="Unassembled WGS sequence"/>
</dbReference>
<reference evidence="1 2" key="1">
    <citation type="submission" date="2016-02" db="EMBL/GenBank/DDBJ databases">
        <title>Biosynthesis of antibiotic leucinostatins and their inhibition on Phytophthora in bio-control Purpureocillium lilacinum.</title>
        <authorList>
            <person name="Wang G."/>
            <person name="Liu Z."/>
            <person name="Lin R."/>
            <person name="Li E."/>
            <person name="Mao Z."/>
            <person name="Ling J."/>
            <person name="Yin W."/>
            <person name="Xie B."/>
        </authorList>
    </citation>
    <scope>NUCLEOTIDE SEQUENCE [LARGE SCALE GENOMIC DNA]</scope>
    <source>
        <strain evidence="1">PLFJ-1</strain>
    </source>
</reference>
<dbReference type="EMBL" id="LSBI01000001">
    <property type="protein sequence ID" value="OAQ94297.1"/>
    <property type="molecule type" value="Genomic_DNA"/>
</dbReference>
<comment type="caution">
    <text evidence="1">The sequence shown here is derived from an EMBL/GenBank/DDBJ whole genome shotgun (WGS) entry which is preliminary data.</text>
</comment>
<dbReference type="AlphaFoldDB" id="A0A179HV88"/>
<sequence length="86" mass="9354">MARTQDVAETTWRKHVKHPRAMRNAGSLACLNPRLCWCNARAGAVTRAHASRRRACGNACGRRAAPFFSGWTCRDANADGRAAGAE</sequence>
<protein>
    <submittedName>
        <fullName evidence="1">Uncharacterized protein</fullName>
    </submittedName>
</protein>
<gene>
    <name evidence="1" type="ORF">VFPFJ_00406</name>
</gene>
<proteinExistence type="predicted"/>
<accession>A0A179HV88</accession>
<organism evidence="1 2">
    <name type="scientific">Purpureocillium lilacinum</name>
    <name type="common">Paecilomyces lilacinus</name>
    <dbReference type="NCBI Taxonomy" id="33203"/>
    <lineage>
        <taxon>Eukaryota</taxon>
        <taxon>Fungi</taxon>
        <taxon>Dikarya</taxon>
        <taxon>Ascomycota</taxon>
        <taxon>Pezizomycotina</taxon>
        <taxon>Sordariomycetes</taxon>
        <taxon>Hypocreomycetidae</taxon>
        <taxon>Hypocreales</taxon>
        <taxon>Ophiocordycipitaceae</taxon>
        <taxon>Purpureocillium</taxon>
    </lineage>
</organism>
<name>A0A179HV88_PURLI</name>
<evidence type="ECO:0000313" key="1">
    <source>
        <dbReference type="EMBL" id="OAQ94297.1"/>
    </source>
</evidence>
<evidence type="ECO:0000313" key="2">
    <source>
        <dbReference type="Proteomes" id="UP000078340"/>
    </source>
</evidence>